<dbReference type="Gene3D" id="2.40.50.100">
    <property type="match status" value="1"/>
</dbReference>
<proteinExistence type="predicted"/>
<dbReference type="InterPro" id="IPR000089">
    <property type="entry name" value="Biotin_lipoyl"/>
</dbReference>
<comment type="caution">
    <text evidence="6">The sequence shown here is derived from an EMBL/GenBank/DDBJ whole genome shotgun (WGS) entry which is preliminary data.</text>
</comment>
<evidence type="ECO:0000256" key="4">
    <source>
        <dbReference type="SAM" id="Phobius"/>
    </source>
</evidence>
<feature type="domain" description="Lipoyl-binding" evidence="5">
    <location>
        <begin position="72"/>
        <end position="107"/>
    </location>
</feature>
<keyword evidence="4" id="KW-1133">Transmembrane helix</keyword>
<keyword evidence="4" id="KW-0472">Membrane</keyword>
<dbReference type="PANTHER" id="PTHR32347:SF23">
    <property type="entry name" value="BLL5650 PROTEIN"/>
    <property type="match status" value="1"/>
</dbReference>
<dbReference type="Pfam" id="PF00364">
    <property type="entry name" value="Biotin_lipoyl"/>
    <property type="match status" value="1"/>
</dbReference>
<keyword evidence="4" id="KW-0812">Transmembrane</keyword>
<evidence type="ECO:0000259" key="5">
    <source>
        <dbReference type="Pfam" id="PF00364"/>
    </source>
</evidence>
<evidence type="ECO:0000256" key="3">
    <source>
        <dbReference type="SAM" id="Coils"/>
    </source>
</evidence>
<evidence type="ECO:0000256" key="1">
    <source>
        <dbReference type="ARBA" id="ARBA00004196"/>
    </source>
</evidence>
<dbReference type="EMBL" id="JBHTJM010000010">
    <property type="protein sequence ID" value="MFD0964785.1"/>
    <property type="molecule type" value="Genomic_DNA"/>
</dbReference>
<sequence>MLNISNNKVKNKNLNDFSAFRKVNKKSSIKYFNRFLIGFFIMFLIILFLPWTQNVDGKGYVTALKPDQRPQTIQSPIPGKIEKWYVKEGDYVKKGDTILYISEIKTEYQDPELVSRTNEQTYAKERSVVSYKDKIGALTNRINALQNEKQLKLRQAINKIDQFKFKVSADSVDLEAAKTNYEIAKNQFKRTEILKEEGLKSQTDLEAKKLKMQQTEAKKIAQNNKLLSSKNQLINAEIDISRIEAEYRDKIAKAQSEKASAGSSQFEAEAAVAKLKNQSASYKVRTGMYYVRAPQAGYINKALRAGIGETFKEGDKLVSIMPANYELAVETYIDPIDLPLIHKGENVRVQFDGWPAIFFSGWPNTAYGTFSGKVVVIDNFISENGKFRILIAPDHVDKWPDKLRVGSGAYTMALLEDVPIWFELWRKLNGFPPNYYQPNKSKDESDKK</sequence>
<dbReference type="RefSeq" id="WP_377716333.1">
    <property type="nucleotide sequence ID" value="NZ_JBHTJM010000010.1"/>
</dbReference>
<feature type="coiled-coil region" evidence="3">
    <location>
        <begin position="128"/>
        <end position="246"/>
    </location>
</feature>
<accession>A0ABW3I4P9</accession>
<evidence type="ECO:0000313" key="6">
    <source>
        <dbReference type="EMBL" id="MFD0964785.1"/>
    </source>
</evidence>
<feature type="transmembrane region" description="Helical" evidence="4">
    <location>
        <begin position="31"/>
        <end position="51"/>
    </location>
</feature>
<dbReference type="PANTHER" id="PTHR32347">
    <property type="entry name" value="EFFLUX SYSTEM COMPONENT YKNX-RELATED"/>
    <property type="match status" value="1"/>
</dbReference>
<dbReference type="CDD" id="cd06850">
    <property type="entry name" value="biotinyl_domain"/>
    <property type="match status" value="1"/>
</dbReference>
<dbReference type="SUPFAM" id="SSF51230">
    <property type="entry name" value="Single hybrid motif"/>
    <property type="match status" value="1"/>
</dbReference>
<keyword evidence="7" id="KW-1185">Reference proteome</keyword>
<gene>
    <name evidence="6" type="ORF">ACFQ1O_12290</name>
</gene>
<protein>
    <submittedName>
        <fullName evidence="6">HlyD family secretion protein</fullName>
    </submittedName>
</protein>
<reference evidence="7" key="1">
    <citation type="journal article" date="2019" name="Int. J. Syst. Evol. Microbiol.">
        <title>The Global Catalogue of Microorganisms (GCM) 10K type strain sequencing project: providing services to taxonomists for standard genome sequencing and annotation.</title>
        <authorList>
            <consortium name="The Broad Institute Genomics Platform"/>
            <consortium name="The Broad Institute Genome Sequencing Center for Infectious Disease"/>
            <person name="Wu L."/>
            <person name="Ma J."/>
        </authorList>
    </citation>
    <scope>NUCLEOTIDE SEQUENCE [LARGE SCALE GENOMIC DNA]</scope>
    <source>
        <strain evidence="7">CCUG 62114</strain>
    </source>
</reference>
<dbReference type="InterPro" id="IPR011053">
    <property type="entry name" value="Single_hybrid_motif"/>
</dbReference>
<evidence type="ECO:0000313" key="7">
    <source>
        <dbReference type="Proteomes" id="UP001596997"/>
    </source>
</evidence>
<name>A0ABW3I4P9_9FLAO</name>
<keyword evidence="2 3" id="KW-0175">Coiled coil</keyword>
<evidence type="ECO:0000256" key="2">
    <source>
        <dbReference type="ARBA" id="ARBA00023054"/>
    </source>
</evidence>
<organism evidence="6 7">
    <name type="scientific">Pseudofulvibacter geojedonensis</name>
    <dbReference type="NCBI Taxonomy" id="1123758"/>
    <lineage>
        <taxon>Bacteria</taxon>
        <taxon>Pseudomonadati</taxon>
        <taxon>Bacteroidota</taxon>
        <taxon>Flavobacteriia</taxon>
        <taxon>Flavobacteriales</taxon>
        <taxon>Flavobacteriaceae</taxon>
        <taxon>Pseudofulvibacter</taxon>
    </lineage>
</organism>
<dbReference type="Proteomes" id="UP001596997">
    <property type="component" value="Unassembled WGS sequence"/>
</dbReference>
<comment type="subcellular location">
    <subcellularLocation>
        <location evidence="1">Cell envelope</location>
    </subcellularLocation>
</comment>
<dbReference type="InterPro" id="IPR050465">
    <property type="entry name" value="UPF0194_transport"/>
</dbReference>